<evidence type="ECO:0000313" key="1">
    <source>
        <dbReference type="EMBL" id="NKX86496.1"/>
    </source>
</evidence>
<keyword evidence="2" id="KW-1185">Reference proteome</keyword>
<gene>
    <name evidence="1" type="ORF">HGA10_04100</name>
</gene>
<sequence length="128" mass="14712">MISDPRVDGPWADQLPDPVPVVHRDLEVRVGGWDLTTLTREHLQYWVGCIPLQFGNTFMVVSRKDQPGFIQTYRNGADDYDLELSDAPPEVRRTVIRDEAQLVEILWAWLEGDRETVDALDWGPLEQP</sequence>
<protein>
    <submittedName>
        <fullName evidence="1">Uncharacterized protein</fullName>
    </submittedName>
</protein>
<accession>A0A846W151</accession>
<reference evidence="1 2" key="1">
    <citation type="submission" date="2020-04" db="EMBL/GenBank/DDBJ databases">
        <title>MicrobeNet Type strains.</title>
        <authorList>
            <person name="Nicholson A.C."/>
        </authorList>
    </citation>
    <scope>NUCLEOTIDE SEQUENCE [LARGE SCALE GENOMIC DNA]</scope>
    <source>
        <strain evidence="1 2">DSM 44960</strain>
    </source>
</reference>
<name>A0A846W151_9NOCA</name>
<dbReference type="AlphaFoldDB" id="A0A846W151"/>
<dbReference type="RefSeq" id="WP_157104881.1">
    <property type="nucleotide sequence ID" value="NZ_JAAXOM010000001.1"/>
</dbReference>
<evidence type="ECO:0000313" key="2">
    <source>
        <dbReference type="Proteomes" id="UP000572007"/>
    </source>
</evidence>
<organism evidence="1 2">
    <name type="scientific">Nocardia coubleae</name>
    <dbReference type="NCBI Taxonomy" id="356147"/>
    <lineage>
        <taxon>Bacteria</taxon>
        <taxon>Bacillati</taxon>
        <taxon>Actinomycetota</taxon>
        <taxon>Actinomycetes</taxon>
        <taxon>Mycobacteriales</taxon>
        <taxon>Nocardiaceae</taxon>
        <taxon>Nocardia</taxon>
    </lineage>
</organism>
<comment type="caution">
    <text evidence="1">The sequence shown here is derived from an EMBL/GenBank/DDBJ whole genome shotgun (WGS) entry which is preliminary data.</text>
</comment>
<dbReference type="Proteomes" id="UP000572007">
    <property type="component" value="Unassembled WGS sequence"/>
</dbReference>
<dbReference type="EMBL" id="JAAXOM010000001">
    <property type="protein sequence ID" value="NKX86496.1"/>
    <property type="molecule type" value="Genomic_DNA"/>
</dbReference>
<proteinExistence type="predicted"/>